<protein>
    <submittedName>
        <fullName evidence="4">Uncharacterized protein</fullName>
    </submittedName>
</protein>
<feature type="signal peptide" evidence="3">
    <location>
        <begin position="1"/>
        <end position="31"/>
    </location>
</feature>
<evidence type="ECO:0000313" key="5">
    <source>
        <dbReference type="Proteomes" id="UP000887568"/>
    </source>
</evidence>
<evidence type="ECO:0000313" key="4">
    <source>
        <dbReference type="EnsemblMetazoa" id="XP_038045374.1"/>
    </source>
</evidence>
<dbReference type="RefSeq" id="XP_038045374.1">
    <property type="nucleotide sequence ID" value="XM_038189446.1"/>
</dbReference>
<evidence type="ECO:0000256" key="3">
    <source>
        <dbReference type="SAM" id="SignalP"/>
    </source>
</evidence>
<organism evidence="4 5">
    <name type="scientific">Patiria miniata</name>
    <name type="common">Bat star</name>
    <name type="synonym">Asterina miniata</name>
    <dbReference type="NCBI Taxonomy" id="46514"/>
    <lineage>
        <taxon>Eukaryota</taxon>
        <taxon>Metazoa</taxon>
        <taxon>Echinodermata</taxon>
        <taxon>Eleutherozoa</taxon>
        <taxon>Asterozoa</taxon>
        <taxon>Asteroidea</taxon>
        <taxon>Valvatacea</taxon>
        <taxon>Valvatida</taxon>
        <taxon>Asterinidae</taxon>
        <taxon>Patiria</taxon>
    </lineage>
</organism>
<keyword evidence="2" id="KW-1133">Transmembrane helix</keyword>
<keyword evidence="5" id="KW-1185">Reference proteome</keyword>
<keyword evidence="2" id="KW-0472">Membrane</keyword>
<feature type="region of interest" description="Disordered" evidence="1">
    <location>
        <begin position="31"/>
        <end position="116"/>
    </location>
</feature>
<dbReference type="AlphaFoldDB" id="A0A913Z0D2"/>
<dbReference type="Proteomes" id="UP000887568">
    <property type="component" value="Unplaced"/>
</dbReference>
<evidence type="ECO:0000256" key="1">
    <source>
        <dbReference type="SAM" id="MobiDB-lite"/>
    </source>
</evidence>
<proteinExistence type="predicted"/>
<feature type="transmembrane region" description="Helical" evidence="2">
    <location>
        <begin position="144"/>
        <end position="168"/>
    </location>
</feature>
<evidence type="ECO:0000256" key="2">
    <source>
        <dbReference type="SAM" id="Phobius"/>
    </source>
</evidence>
<feature type="compositionally biased region" description="Polar residues" evidence="1">
    <location>
        <begin position="34"/>
        <end position="67"/>
    </location>
</feature>
<dbReference type="OMA" id="FADWRVL"/>
<feature type="chain" id="PRO_5038023722" evidence="3">
    <location>
        <begin position="32"/>
        <end position="192"/>
    </location>
</feature>
<dbReference type="OrthoDB" id="10580034at2759"/>
<dbReference type="EnsemblMetazoa" id="XM_038189446.1">
    <property type="protein sequence ID" value="XP_038045374.1"/>
    <property type="gene ID" value="LOC119719961"/>
</dbReference>
<sequence>MQLLAANTLMQYVIMLTVASHTGVLLGTADARSTRQPGDSTTDSKQWDAVQTTPSGETSVPQESVQPLDQRVDGGCANSSNARSNGTRQSNPDGQQTDTNSGDVTNDATRDHRFGRNTLTAENLADVRPPDQFRLIEWTVFSDWRVLVGLGTFEVVVYIVTVTVVMVLHSRQKNQVGSFRDGALTSKYQFTL</sequence>
<feature type="compositionally biased region" description="Polar residues" evidence="1">
    <location>
        <begin position="77"/>
        <end position="107"/>
    </location>
</feature>
<reference evidence="4" key="1">
    <citation type="submission" date="2022-11" db="UniProtKB">
        <authorList>
            <consortium name="EnsemblMetazoa"/>
        </authorList>
    </citation>
    <scope>IDENTIFICATION</scope>
</reference>
<keyword evidence="2" id="KW-0812">Transmembrane</keyword>
<accession>A0A913Z0D2</accession>
<dbReference type="GeneID" id="119719961"/>
<keyword evidence="3" id="KW-0732">Signal</keyword>
<name>A0A913Z0D2_PATMI</name>